<keyword evidence="2" id="KW-1185">Reference proteome</keyword>
<dbReference type="InParanoid" id="A0A165PUF7"/>
<dbReference type="Proteomes" id="UP000076761">
    <property type="component" value="Unassembled WGS sequence"/>
</dbReference>
<dbReference type="EMBL" id="KV425606">
    <property type="protein sequence ID" value="KZT21516.1"/>
    <property type="molecule type" value="Genomic_DNA"/>
</dbReference>
<reference evidence="1 2" key="1">
    <citation type="journal article" date="2016" name="Mol. Biol. Evol.">
        <title>Comparative Genomics of Early-Diverging Mushroom-Forming Fungi Provides Insights into the Origins of Lignocellulose Decay Capabilities.</title>
        <authorList>
            <person name="Nagy L.G."/>
            <person name="Riley R."/>
            <person name="Tritt A."/>
            <person name="Adam C."/>
            <person name="Daum C."/>
            <person name="Floudas D."/>
            <person name="Sun H."/>
            <person name="Yadav J.S."/>
            <person name="Pangilinan J."/>
            <person name="Larsson K.H."/>
            <person name="Matsuura K."/>
            <person name="Barry K."/>
            <person name="Labutti K."/>
            <person name="Kuo R."/>
            <person name="Ohm R.A."/>
            <person name="Bhattacharya S.S."/>
            <person name="Shirouzu T."/>
            <person name="Yoshinaga Y."/>
            <person name="Martin F.M."/>
            <person name="Grigoriev I.V."/>
            <person name="Hibbett D.S."/>
        </authorList>
    </citation>
    <scope>NUCLEOTIDE SEQUENCE [LARGE SCALE GENOMIC DNA]</scope>
    <source>
        <strain evidence="1 2">HHB14362 ss-1</strain>
    </source>
</reference>
<accession>A0A165PUF7</accession>
<proteinExistence type="predicted"/>
<evidence type="ECO:0000313" key="1">
    <source>
        <dbReference type="EMBL" id="KZT21516.1"/>
    </source>
</evidence>
<gene>
    <name evidence="1" type="ORF">NEOLEDRAFT_1181681</name>
</gene>
<name>A0A165PUF7_9AGAM</name>
<sequence>MQAQRTTQVQNADVRDSQAPFVDLSELRACLNDIASTLASGPNPRSPEEEARFVNLQDMRDALDEIEANVARNEDPERLKALYRKAFQRYNIFGELIDPDAPMEHSRILTTNLLLPYDIAPGSLFPPLTRPQVGVDVNFFGDFVPCHADTDIVLAKAEGSCMAVDTASTEDPYMWDAPPPGGMDYGKWWGNSVDETRDGDYMGVDGEYFGSRH</sequence>
<organism evidence="1 2">
    <name type="scientific">Neolentinus lepideus HHB14362 ss-1</name>
    <dbReference type="NCBI Taxonomy" id="1314782"/>
    <lineage>
        <taxon>Eukaryota</taxon>
        <taxon>Fungi</taxon>
        <taxon>Dikarya</taxon>
        <taxon>Basidiomycota</taxon>
        <taxon>Agaricomycotina</taxon>
        <taxon>Agaricomycetes</taxon>
        <taxon>Gloeophyllales</taxon>
        <taxon>Gloeophyllaceae</taxon>
        <taxon>Neolentinus</taxon>
    </lineage>
</organism>
<protein>
    <submittedName>
        <fullName evidence="1">Uncharacterized protein</fullName>
    </submittedName>
</protein>
<evidence type="ECO:0000313" key="2">
    <source>
        <dbReference type="Proteomes" id="UP000076761"/>
    </source>
</evidence>
<dbReference type="AlphaFoldDB" id="A0A165PUF7"/>